<sequence>MSLINSHQSADSGLNIWSQLFFYTIVTASEWIGGLQKRRKGKGNGEILYEIIGRKLSLCFIRLSFLADIEVALVE</sequence>
<protein>
    <submittedName>
        <fullName evidence="2">Uncharacterized protein</fullName>
    </submittedName>
</protein>
<dbReference type="EMBL" id="CP052842">
    <property type="protein sequence ID" value="QJP90623.1"/>
    <property type="molecule type" value="Genomic_DNA"/>
</dbReference>
<accession>A0A6M3ZIU6</accession>
<keyword evidence="1" id="KW-0812">Transmembrane</keyword>
<dbReference type="AlphaFoldDB" id="A0A6M3ZIU6"/>
<evidence type="ECO:0000256" key="1">
    <source>
        <dbReference type="SAM" id="Phobius"/>
    </source>
</evidence>
<dbReference type="OrthoDB" id="9863740at2"/>
<keyword evidence="1" id="KW-0472">Membrane</keyword>
<dbReference type="RefSeq" id="WP_003243777.1">
    <property type="nucleotide sequence ID" value="NC_000964.3"/>
</dbReference>
<dbReference type="KEGG" id="bsu:BSU39530"/>
<reference evidence="2" key="1">
    <citation type="submission" date="2020-04" db="EMBL/GenBank/DDBJ databases">
        <title>Phage recombination drives evolution of spore-forming Bacilli.</title>
        <authorList>
            <person name="Dragos A."/>
            <person name="Kovacs A.T."/>
        </authorList>
    </citation>
    <scope>NUCLEOTIDE SEQUENCE</scope>
    <source>
        <strain evidence="2">168</strain>
    </source>
</reference>
<proteinExistence type="predicted"/>
<keyword evidence="1" id="KW-1133">Transmembrane helix</keyword>
<name>A0A6M3ZIU6_BACSU</name>
<evidence type="ECO:0000313" key="2">
    <source>
        <dbReference type="EMBL" id="QJP90623.1"/>
    </source>
</evidence>
<organism evidence="2">
    <name type="scientific">Bacillus subtilis (strain 168)</name>
    <dbReference type="NCBI Taxonomy" id="224308"/>
    <lineage>
        <taxon>Bacteria</taxon>
        <taxon>Bacillati</taxon>
        <taxon>Bacillota</taxon>
        <taxon>Bacilli</taxon>
        <taxon>Bacillales</taxon>
        <taxon>Bacillaceae</taxon>
        <taxon>Bacillus</taxon>
    </lineage>
</organism>
<gene>
    <name evidence="2" type="ORF">HIR78_22530</name>
</gene>
<feature type="transmembrane region" description="Helical" evidence="1">
    <location>
        <begin position="16"/>
        <end position="33"/>
    </location>
</feature>